<evidence type="ECO:0000256" key="11">
    <source>
        <dbReference type="RuleBase" id="RU361174"/>
    </source>
</evidence>
<dbReference type="PROSITE" id="PS51760">
    <property type="entry name" value="GH10_2"/>
    <property type="match status" value="1"/>
</dbReference>
<keyword evidence="5" id="KW-0964">Secreted</keyword>
<keyword evidence="9 11" id="KW-0326">Glycosidase</keyword>
<protein>
    <recommendedName>
        <fullName evidence="11">Beta-xylanase</fullName>
        <ecNumber evidence="11">3.2.1.8</ecNumber>
    </recommendedName>
</protein>
<evidence type="ECO:0000259" key="12">
    <source>
        <dbReference type="PROSITE" id="PS51760"/>
    </source>
</evidence>
<evidence type="ECO:0000256" key="5">
    <source>
        <dbReference type="ARBA" id="ARBA00022525"/>
    </source>
</evidence>
<keyword evidence="7 11" id="KW-0378">Hydrolase</keyword>
<evidence type="ECO:0000256" key="7">
    <source>
        <dbReference type="ARBA" id="ARBA00022801"/>
    </source>
</evidence>
<dbReference type="EMBL" id="JAZHXJ010000029">
    <property type="protein sequence ID" value="KAL1880784.1"/>
    <property type="molecule type" value="Genomic_DNA"/>
</dbReference>
<keyword evidence="8 11" id="KW-0119">Carbohydrate metabolism</keyword>
<comment type="similarity">
    <text evidence="4 11">Belongs to the glycosyl hydrolase 10 (cellulase F) family.</text>
</comment>
<comment type="catalytic activity">
    <reaction evidence="1 11">
        <text>Endohydrolysis of (1-&gt;4)-beta-D-xylosidic linkages in xylans.</text>
        <dbReference type="EC" id="3.2.1.8"/>
    </reaction>
</comment>
<evidence type="ECO:0000256" key="2">
    <source>
        <dbReference type="ARBA" id="ARBA00004613"/>
    </source>
</evidence>
<feature type="domain" description="GH10" evidence="12">
    <location>
        <begin position="23"/>
        <end position="329"/>
    </location>
</feature>
<keyword evidence="6" id="KW-0858">Xylan degradation</keyword>
<dbReference type="Proteomes" id="UP001586593">
    <property type="component" value="Unassembled WGS sequence"/>
</dbReference>
<evidence type="ECO:0000256" key="10">
    <source>
        <dbReference type="ARBA" id="ARBA00023326"/>
    </source>
</evidence>
<evidence type="ECO:0000256" key="4">
    <source>
        <dbReference type="ARBA" id="ARBA00007495"/>
    </source>
</evidence>
<accession>A0ABR3XYG0</accession>
<keyword evidence="14" id="KW-1185">Reference proteome</keyword>
<comment type="subcellular location">
    <subcellularLocation>
        <location evidence="2">Secreted</location>
    </subcellularLocation>
</comment>
<dbReference type="PANTHER" id="PTHR31490">
    <property type="entry name" value="GLYCOSYL HYDROLASE"/>
    <property type="match status" value="1"/>
</dbReference>
<reference evidence="13 14" key="1">
    <citation type="journal article" date="2024" name="Commun. Biol.">
        <title>Comparative genomic analysis of thermophilic fungi reveals convergent evolutionary adaptations and gene losses.</title>
        <authorList>
            <person name="Steindorff A.S."/>
            <person name="Aguilar-Pontes M.V."/>
            <person name="Robinson A.J."/>
            <person name="Andreopoulos B."/>
            <person name="LaButti K."/>
            <person name="Kuo A."/>
            <person name="Mondo S."/>
            <person name="Riley R."/>
            <person name="Otillar R."/>
            <person name="Haridas S."/>
            <person name="Lipzen A."/>
            <person name="Grimwood J."/>
            <person name="Schmutz J."/>
            <person name="Clum A."/>
            <person name="Reid I.D."/>
            <person name="Moisan M.C."/>
            <person name="Butler G."/>
            <person name="Nguyen T.T.M."/>
            <person name="Dewar K."/>
            <person name="Conant G."/>
            <person name="Drula E."/>
            <person name="Henrissat B."/>
            <person name="Hansel C."/>
            <person name="Singer S."/>
            <person name="Hutchinson M.I."/>
            <person name="de Vries R.P."/>
            <person name="Natvig D.O."/>
            <person name="Powell A.J."/>
            <person name="Tsang A."/>
            <person name="Grigoriev I.V."/>
        </authorList>
    </citation>
    <scope>NUCLEOTIDE SEQUENCE [LARGE SCALE GENOMIC DNA]</scope>
    <source>
        <strain evidence="13 14">ATCC 24622</strain>
    </source>
</reference>
<name>A0ABR3XYG0_9PEZI</name>
<evidence type="ECO:0000256" key="9">
    <source>
        <dbReference type="ARBA" id="ARBA00023295"/>
    </source>
</evidence>
<evidence type="ECO:0000313" key="13">
    <source>
        <dbReference type="EMBL" id="KAL1880784.1"/>
    </source>
</evidence>
<evidence type="ECO:0000256" key="1">
    <source>
        <dbReference type="ARBA" id="ARBA00000681"/>
    </source>
</evidence>
<dbReference type="PANTHER" id="PTHR31490:SF35">
    <property type="entry name" value="ENDO-1,4-BETA-XYLANASE"/>
    <property type="match status" value="1"/>
</dbReference>
<dbReference type="PRINTS" id="PR00134">
    <property type="entry name" value="GLHYDRLASE10"/>
</dbReference>
<sequence>MPFAAAQLNYYAEKAGLKYFGSATDTPGQRERAGYDAQYPSYNAILTNGKEFGGTTPTNGMKWLFTEPEKGVFNFTEGDVVARIAEENNMVLRCHNLVWHSQLPSWVENTNWTADELRSVITNHITHVASHWKGRCYAWDVVNEALNDDGTFRESIFYNVLGVEYIKLAFRVASQVDPHAKLYYNDYNLESPGNKSEAARNIVKLLREDDIRIDGIGMQAHLIAEQHPSYEQHVDVIKSYTELDVEVALTELDIRLLVPTNDTNLAQQTEAYTNIVKACVKVKGCIGITVWDYYDPFSWVPATFPGQGSAALWFQDFTVHPAYFAIIDVFKKAVGCKSRRSWGNGAATRHSAARRFM</sequence>
<comment type="caution">
    <text evidence="13">The sequence shown here is derived from an EMBL/GenBank/DDBJ whole genome shotgun (WGS) entry which is preliminary data.</text>
</comment>
<dbReference type="Gene3D" id="3.20.20.80">
    <property type="entry name" value="Glycosidases"/>
    <property type="match status" value="1"/>
</dbReference>
<keyword evidence="10 11" id="KW-0624">Polysaccharide degradation</keyword>
<organism evidence="13 14">
    <name type="scientific">Phialemonium thermophilum</name>
    <dbReference type="NCBI Taxonomy" id="223376"/>
    <lineage>
        <taxon>Eukaryota</taxon>
        <taxon>Fungi</taxon>
        <taxon>Dikarya</taxon>
        <taxon>Ascomycota</taxon>
        <taxon>Pezizomycotina</taxon>
        <taxon>Sordariomycetes</taxon>
        <taxon>Sordariomycetidae</taxon>
        <taxon>Cephalothecales</taxon>
        <taxon>Cephalothecaceae</taxon>
        <taxon>Phialemonium</taxon>
    </lineage>
</organism>
<dbReference type="SUPFAM" id="SSF51445">
    <property type="entry name" value="(Trans)glycosidases"/>
    <property type="match status" value="1"/>
</dbReference>
<comment type="pathway">
    <text evidence="3">Glycan degradation; xylan degradation.</text>
</comment>
<evidence type="ECO:0000256" key="3">
    <source>
        <dbReference type="ARBA" id="ARBA00004851"/>
    </source>
</evidence>
<evidence type="ECO:0000256" key="6">
    <source>
        <dbReference type="ARBA" id="ARBA00022651"/>
    </source>
</evidence>
<dbReference type="InterPro" id="IPR017853">
    <property type="entry name" value="GH"/>
</dbReference>
<dbReference type="Pfam" id="PF00331">
    <property type="entry name" value="Glyco_hydro_10"/>
    <property type="match status" value="1"/>
</dbReference>
<dbReference type="EC" id="3.2.1.8" evidence="11"/>
<evidence type="ECO:0000256" key="8">
    <source>
        <dbReference type="ARBA" id="ARBA00023277"/>
    </source>
</evidence>
<evidence type="ECO:0000313" key="14">
    <source>
        <dbReference type="Proteomes" id="UP001586593"/>
    </source>
</evidence>
<dbReference type="SMART" id="SM00633">
    <property type="entry name" value="Glyco_10"/>
    <property type="match status" value="1"/>
</dbReference>
<gene>
    <name evidence="13" type="ORF">VTK73DRAFT_5169</name>
</gene>
<dbReference type="InterPro" id="IPR001000">
    <property type="entry name" value="GH10_dom"/>
</dbReference>
<dbReference type="InterPro" id="IPR044846">
    <property type="entry name" value="GH10"/>
</dbReference>
<proteinExistence type="inferred from homology"/>